<name>A0A1I4FYY3_9GAMM</name>
<dbReference type="RefSeq" id="WP_175481599.1">
    <property type="nucleotide sequence ID" value="NZ_FOSR01000020.1"/>
</dbReference>
<dbReference type="Proteomes" id="UP000198725">
    <property type="component" value="Unassembled WGS sequence"/>
</dbReference>
<accession>A0A1I4FYY3</accession>
<dbReference type="EMBL" id="FOSR01000020">
    <property type="protein sequence ID" value="SFL22719.1"/>
    <property type="molecule type" value="Genomic_DNA"/>
</dbReference>
<proteinExistence type="predicted"/>
<sequence>MIDPARGLLTAAAGLLLCLAAANFHDGSEWPAIWLRWAHTHGLSGVSRTVQ</sequence>
<reference evidence="2" key="1">
    <citation type="submission" date="2016-10" db="EMBL/GenBank/DDBJ databases">
        <authorList>
            <person name="Varghese N."/>
            <person name="Submissions S."/>
        </authorList>
    </citation>
    <scope>NUCLEOTIDE SEQUENCE [LARGE SCALE GENOMIC DNA]</scope>
    <source>
        <strain evidence="2">MO64</strain>
    </source>
</reference>
<evidence type="ECO:0000313" key="2">
    <source>
        <dbReference type="Proteomes" id="UP000198725"/>
    </source>
</evidence>
<evidence type="ECO:0000313" key="1">
    <source>
        <dbReference type="EMBL" id="SFL22719.1"/>
    </source>
</evidence>
<keyword evidence="2" id="KW-1185">Reference proteome</keyword>
<gene>
    <name evidence="1" type="ORF">SAMN05192579_12035</name>
</gene>
<organism evidence="1 2">
    <name type="scientific">Rhodanobacter glycinis</name>
    <dbReference type="NCBI Taxonomy" id="582702"/>
    <lineage>
        <taxon>Bacteria</taxon>
        <taxon>Pseudomonadati</taxon>
        <taxon>Pseudomonadota</taxon>
        <taxon>Gammaproteobacteria</taxon>
        <taxon>Lysobacterales</taxon>
        <taxon>Rhodanobacteraceae</taxon>
        <taxon>Rhodanobacter</taxon>
    </lineage>
</organism>
<protein>
    <submittedName>
        <fullName evidence="1">Uncharacterized protein</fullName>
    </submittedName>
</protein>
<dbReference type="AlphaFoldDB" id="A0A1I4FYY3"/>